<sequence length="82" mass="9575">MARTETYRKDANGDVLVRRVHTQEDIHGVTFTVRDTEEPINKKALRRLKEALKTIREELQELQEEKTILVDNIAKIETARDS</sequence>
<reference evidence="2" key="1">
    <citation type="journal article" date="2015" name="Nature">
        <title>Complex archaea that bridge the gap between prokaryotes and eukaryotes.</title>
        <authorList>
            <person name="Spang A."/>
            <person name="Saw J.H."/>
            <person name="Jorgensen S.L."/>
            <person name="Zaremba-Niedzwiedzka K."/>
            <person name="Martijn J."/>
            <person name="Lind A.E."/>
            <person name="van Eijk R."/>
            <person name="Schleper C."/>
            <person name="Guy L."/>
            <person name="Ettema T.J."/>
        </authorList>
    </citation>
    <scope>NUCLEOTIDE SEQUENCE</scope>
</reference>
<evidence type="ECO:0000313" key="2">
    <source>
        <dbReference type="EMBL" id="KKN92414.1"/>
    </source>
</evidence>
<organism evidence="2">
    <name type="scientific">marine sediment metagenome</name>
    <dbReference type="NCBI Taxonomy" id="412755"/>
    <lineage>
        <taxon>unclassified sequences</taxon>
        <taxon>metagenomes</taxon>
        <taxon>ecological metagenomes</taxon>
    </lineage>
</organism>
<evidence type="ECO:0000256" key="1">
    <source>
        <dbReference type="SAM" id="Coils"/>
    </source>
</evidence>
<protein>
    <submittedName>
        <fullName evidence="2">Uncharacterized protein</fullName>
    </submittedName>
</protein>
<dbReference type="EMBL" id="LAZR01000095">
    <property type="protein sequence ID" value="KKN92414.1"/>
    <property type="molecule type" value="Genomic_DNA"/>
</dbReference>
<proteinExistence type="predicted"/>
<feature type="coiled-coil region" evidence="1">
    <location>
        <begin position="41"/>
        <end position="79"/>
    </location>
</feature>
<gene>
    <name evidence="2" type="ORF">LCGC14_0209050</name>
</gene>
<keyword evidence="1" id="KW-0175">Coiled coil</keyword>
<comment type="caution">
    <text evidence="2">The sequence shown here is derived from an EMBL/GenBank/DDBJ whole genome shotgun (WGS) entry which is preliminary data.</text>
</comment>
<accession>A0A0F9ULA9</accession>
<name>A0A0F9ULA9_9ZZZZ</name>
<dbReference type="AlphaFoldDB" id="A0A0F9ULA9"/>